<comment type="subcellular location">
    <subcellularLocation>
        <location evidence="1">Nucleus</location>
    </subcellularLocation>
</comment>
<dbReference type="FunFam" id="3.30.160.60:FF:001732">
    <property type="entry name" value="Zgc:162936"/>
    <property type="match status" value="1"/>
</dbReference>
<comment type="caution">
    <text evidence="9">The sequence shown here is derived from an EMBL/GenBank/DDBJ whole genome shotgun (WGS) entry which is preliminary data.</text>
</comment>
<evidence type="ECO:0000259" key="8">
    <source>
        <dbReference type="PROSITE" id="PS50157"/>
    </source>
</evidence>
<keyword evidence="3" id="KW-0677">Repeat</keyword>
<evidence type="ECO:0000256" key="3">
    <source>
        <dbReference type="ARBA" id="ARBA00022737"/>
    </source>
</evidence>
<gene>
    <name evidence="9" type="ORF">SK128_018497</name>
</gene>
<dbReference type="PROSITE" id="PS50157">
    <property type="entry name" value="ZINC_FINGER_C2H2_2"/>
    <property type="match status" value="1"/>
</dbReference>
<evidence type="ECO:0000256" key="7">
    <source>
        <dbReference type="PROSITE-ProRule" id="PRU00042"/>
    </source>
</evidence>
<evidence type="ECO:0000256" key="1">
    <source>
        <dbReference type="ARBA" id="ARBA00004123"/>
    </source>
</evidence>
<dbReference type="InterPro" id="IPR036236">
    <property type="entry name" value="Znf_C2H2_sf"/>
</dbReference>
<name>A0AAN8WSR8_HALRR</name>
<dbReference type="GO" id="GO:0000978">
    <property type="term" value="F:RNA polymerase II cis-regulatory region sequence-specific DNA binding"/>
    <property type="evidence" value="ECO:0007669"/>
    <property type="project" value="TreeGrafter"/>
</dbReference>
<dbReference type="PANTHER" id="PTHR24390">
    <property type="entry name" value="ZINC FINGER PROTEIN"/>
    <property type="match status" value="1"/>
</dbReference>
<dbReference type="AlphaFoldDB" id="A0AAN8WSR8"/>
<dbReference type="GO" id="GO:0006357">
    <property type="term" value="P:regulation of transcription by RNA polymerase II"/>
    <property type="evidence" value="ECO:0007669"/>
    <property type="project" value="TreeGrafter"/>
</dbReference>
<keyword evidence="4 7" id="KW-0863">Zinc-finger</keyword>
<dbReference type="GO" id="GO:0005634">
    <property type="term" value="C:nucleus"/>
    <property type="evidence" value="ECO:0007669"/>
    <property type="project" value="UniProtKB-SubCell"/>
</dbReference>
<dbReference type="GO" id="GO:0008270">
    <property type="term" value="F:zinc ion binding"/>
    <property type="evidence" value="ECO:0007669"/>
    <property type="project" value="UniProtKB-KW"/>
</dbReference>
<proteinExistence type="predicted"/>
<keyword evidence="5" id="KW-0862">Zinc</keyword>
<keyword evidence="6" id="KW-0539">Nucleus</keyword>
<dbReference type="PANTHER" id="PTHR24390:SF79">
    <property type="entry name" value="ASPARAGINE-RICH ZINC FINGER PROTEIN AZF1"/>
    <property type="match status" value="1"/>
</dbReference>
<dbReference type="InterPro" id="IPR013087">
    <property type="entry name" value="Znf_C2H2_type"/>
</dbReference>
<evidence type="ECO:0000313" key="10">
    <source>
        <dbReference type="Proteomes" id="UP001381693"/>
    </source>
</evidence>
<dbReference type="SUPFAM" id="SSF57667">
    <property type="entry name" value="beta-beta-alpha zinc fingers"/>
    <property type="match status" value="1"/>
</dbReference>
<dbReference type="EMBL" id="JAXCGZ010020208">
    <property type="protein sequence ID" value="KAK7065659.1"/>
    <property type="molecule type" value="Genomic_DNA"/>
</dbReference>
<evidence type="ECO:0000313" key="9">
    <source>
        <dbReference type="EMBL" id="KAK7065659.1"/>
    </source>
</evidence>
<dbReference type="Proteomes" id="UP001381693">
    <property type="component" value="Unassembled WGS sequence"/>
</dbReference>
<accession>A0AAN8WSR8</accession>
<keyword evidence="10" id="KW-1185">Reference proteome</keyword>
<dbReference type="GO" id="GO:0005694">
    <property type="term" value="C:chromosome"/>
    <property type="evidence" value="ECO:0007669"/>
    <property type="project" value="UniProtKB-ARBA"/>
</dbReference>
<sequence length="102" mass="11452">MPSASQSMEIHLFEQGNHCQVAQQITGGKAFNGGGNEDLSCYSGDSSPRACHVCGHIFSGITWKQKLERHLLVHTGQKPFRCPYCQHRTNRKDALKSHIRIF</sequence>
<reference evidence="9 10" key="1">
    <citation type="submission" date="2023-11" db="EMBL/GenBank/DDBJ databases">
        <title>Halocaridina rubra genome assembly.</title>
        <authorList>
            <person name="Smith C."/>
        </authorList>
    </citation>
    <scope>NUCLEOTIDE SEQUENCE [LARGE SCALE GENOMIC DNA]</scope>
    <source>
        <strain evidence="9">EP-1</strain>
        <tissue evidence="9">Whole</tissue>
    </source>
</reference>
<feature type="domain" description="C2H2-type" evidence="8">
    <location>
        <begin position="49"/>
        <end position="79"/>
    </location>
</feature>
<organism evidence="9 10">
    <name type="scientific">Halocaridina rubra</name>
    <name type="common">Hawaiian red shrimp</name>
    <dbReference type="NCBI Taxonomy" id="373956"/>
    <lineage>
        <taxon>Eukaryota</taxon>
        <taxon>Metazoa</taxon>
        <taxon>Ecdysozoa</taxon>
        <taxon>Arthropoda</taxon>
        <taxon>Crustacea</taxon>
        <taxon>Multicrustacea</taxon>
        <taxon>Malacostraca</taxon>
        <taxon>Eumalacostraca</taxon>
        <taxon>Eucarida</taxon>
        <taxon>Decapoda</taxon>
        <taxon>Pleocyemata</taxon>
        <taxon>Caridea</taxon>
        <taxon>Atyoidea</taxon>
        <taxon>Atyidae</taxon>
        <taxon>Halocaridina</taxon>
    </lineage>
</organism>
<dbReference type="Gene3D" id="3.30.160.60">
    <property type="entry name" value="Classic Zinc Finger"/>
    <property type="match status" value="2"/>
</dbReference>
<dbReference type="GO" id="GO:0003700">
    <property type="term" value="F:DNA-binding transcription factor activity"/>
    <property type="evidence" value="ECO:0007669"/>
    <property type="project" value="TreeGrafter"/>
</dbReference>
<keyword evidence="2" id="KW-0479">Metal-binding</keyword>
<protein>
    <recommendedName>
        <fullName evidence="8">C2H2-type domain-containing protein</fullName>
    </recommendedName>
</protein>
<evidence type="ECO:0000256" key="2">
    <source>
        <dbReference type="ARBA" id="ARBA00022723"/>
    </source>
</evidence>
<dbReference type="GO" id="GO:0045893">
    <property type="term" value="P:positive regulation of DNA-templated transcription"/>
    <property type="evidence" value="ECO:0007669"/>
    <property type="project" value="UniProtKB-ARBA"/>
</dbReference>
<evidence type="ECO:0000256" key="4">
    <source>
        <dbReference type="ARBA" id="ARBA00022771"/>
    </source>
</evidence>
<evidence type="ECO:0000256" key="6">
    <source>
        <dbReference type="ARBA" id="ARBA00023242"/>
    </source>
</evidence>
<evidence type="ECO:0000256" key="5">
    <source>
        <dbReference type="ARBA" id="ARBA00022833"/>
    </source>
</evidence>